<proteinExistence type="predicted"/>
<reference evidence="2" key="1">
    <citation type="submission" date="2020-12" db="EMBL/GenBank/DDBJ databases">
        <title>Bacterial novel species Mucilaginibacter sp. SD-g isolated from soil.</title>
        <authorList>
            <person name="Jung H.-Y."/>
        </authorList>
    </citation>
    <scope>NUCLEOTIDE SEQUENCE</scope>
    <source>
        <strain evidence="2">SD-g</strain>
    </source>
</reference>
<gene>
    <name evidence="2" type="ORF">I5M19_16625</name>
</gene>
<name>A0A934PWG9_9SPHI</name>
<dbReference type="PROSITE" id="PS51186">
    <property type="entry name" value="GNAT"/>
    <property type="match status" value="1"/>
</dbReference>
<comment type="caution">
    <text evidence="2">The sequence shown here is derived from an EMBL/GenBank/DDBJ whole genome shotgun (WGS) entry which is preliminary data.</text>
</comment>
<keyword evidence="3" id="KW-1185">Reference proteome</keyword>
<dbReference type="Gene3D" id="3.40.630.30">
    <property type="match status" value="1"/>
</dbReference>
<accession>A0A934PWG9</accession>
<dbReference type="Pfam" id="PF13302">
    <property type="entry name" value="Acetyltransf_3"/>
    <property type="match status" value="1"/>
</dbReference>
<sequence length="170" mass="19403">MNLQLITDRLIMRPFLKDDASPMMELYADDDIRRFTGDVPFNSLTDAEAFIAGYDQYEKYNMGRLSVLIKQSGEYIGWCGLKYISDKEQVDIGYRLLKRHRGLGYATEAANASLTFGFNTLMLDKIIGTAMKDNTPSINVFTKLGMKYQYDQSCGCQPGVVYAIKKEEWK</sequence>
<evidence type="ECO:0000313" key="3">
    <source>
        <dbReference type="Proteomes" id="UP000613193"/>
    </source>
</evidence>
<dbReference type="GO" id="GO:0016747">
    <property type="term" value="F:acyltransferase activity, transferring groups other than amino-acyl groups"/>
    <property type="evidence" value="ECO:0007669"/>
    <property type="project" value="InterPro"/>
</dbReference>
<protein>
    <submittedName>
        <fullName evidence="2">GNAT family N-acetyltransferase</fullName>
    </submittedName>
</protein>
<dbReference type="InterPro" id="IPR016181">
    <property type="entry name" value="Acyl_CoA_acyltransferase"/>
</dbReference>
<dbReference type="EMBL" id="JAEHFW010000003">
    <property type="protein sequence ID" value="MBK0380952.1"/>
    <property type="molecule type" value="Genomic_DNA"/>
</dbReference>
<dbReference type="PANTHER" id="PTHR43792:SF1">
    <property type="entry name" value="N-ACETYLTRANSFERASE DOMAIN-CONTAINING PROTEIN"/>
    <property type="match status" value="1"/>
</dbReference>
<feature type="domain" description="N-acetyltransferase" evidence="1">
    <location>
        <begin position="10"/>
        <end position="167"/>
    </location>
</feature>
<dbReference type="RefSeq" id="WP_200067481.1">
    <property type="nucleotide sequence ID" value="NZ_JAEHFW010000003.1"/>
</dbReference>
<evidence type="ECO:0000313" key="2">
    <source>
        <dbReference type="EMBL" id="MBK0380952.1"/>
    </source>
</evidence>
<dbReference type="AlphaFoldDB" id="A0A934PWG9"/>
<organism evidence="2 3">
    <name type="scientific">Mucilaginibacter segetis</name>
    <dbReference type="NCBI Taxonomy" id="2793071"/>
    <lineage>
        <taxon>Bacteria</taxon>
        <taxon>Pseudomonadati</taxon>
        <taxon>Bacteroidota</taxon>
        <taxon>Sphingobacteriia</taxon>
        <taxon>Sphingobacteriales</taxon>
        <taxon>Sphingobacteriaceae</taxon>
        <taxon>Mucilaginibacter</taxon>
    </lineage>
</organism>
<dbReference type="InterPro" id="IPR000182">
    <property type="entry name" value="GNAT_dom"/>
</dbReference>
<dbReference type="SUPFAM" id="SSF55729">
    <property type="entry name" value="Acyl-CoA N-acyltransferases (Nat)"/>
    <property type="match status" value="1"/>
</dbReference>
<dbReference type="Proteomes" id="UP000613193">
    <property type="component" value="Unassembled WGS sequence"/>
</dbReference>
<dbReference type="InterPro" id="IPR051531">
    <property type="entry name" value="N-acetyltransferase"/>
</dbReference>
<dbReference type="PANTHER" id="PTHR43792">
    <property type="entry name" value="GNAT FAMILY, PUTATIVE (AFU_ORTHOLOGUE AFUA_3G00765)-RELATED-RELATED"/>
    <property type="match status" value="1"/>
</dbReference>
<evidence type="ECO:0000259" key="1">
    <source>
        <dbReference type="PROSITE" id="PS51186"/>
    </source>
</evidence>